<dbReference type="PANTHER" id="PTHR11409">
    <property type="entry name" value="ADENOSINE DEAMINASE"/>
    <property type="match status" value="1"/>
</dbReference>
<dbReference type="GO" id="GO:0006154">
    <property type="term" value="P:adenosine catabolic process"/>
    <property type="evidence" value="ECO:0007669"/>
    <property type="project" value="TreeGrafter"/>
</dbReference>
<dbReference type="SUPFAM" id="SSF51556">
    <property type="entry name" value="Metallo-dependent hydrolases"/>
    <property type="match status" value="1"/>
</dbReference>
<dbReference type="Gene3D" id="3.20.20.140">
    <property type="entry name" value="Metal-dependent hydrolases"/>
    <property type="match status" value="2"/>
</dbReference>
<evidence type="ECO:0000313" key="1">
    <source>
        <dbReference type="EMBL" id="ESS67380.1"/>
    </source>
</evidence>
<dbReference type="GO" id="GO:0004000">
    <property type="term" value="F:adenosine deaminase activity"/>
    <property type="evidence" value="ECO:0007669"/>
    <property type="project" value="TreeGrafter"/>
</dbReference>
<organism evidence="1 2">
    <name type="scientific">Methyloglobulus morosus KoM1</name>
    <dbReference type="NCBI Taxonomy" id="1116472"/>
    <lineage>
        <taxon>Bacteria</taxon>
        <taxon>Pseudomonadati</taxon>
        <taxon>Pseudomonadota</taxon>
        <taxon>Gammaproteobacteria</taxon>
        <taxon>Methylococcales</taxon>
        <taxon>Methylococcaceae</taxon>
        <taxon>Methyloglobulus</taxon>
    </lineage>
</organism>
<dbReference type="STRING" id="1116472.MGMO_167c00010"/>
<name>V5B2G5_9GAMM</name>
<dbReference type="Proteomes" id="UP000017842">
    <property type="component" value="Unassembled WGS sequence"/>
</dbReference>
<sequence>MIEPSAITSLPPFLLANHQLLALLENRPFHQAISKEEMEEAVYLAYQPWQSRHPDHVFRSRWQSLCHKNDAYPKQWVAPMLRTLVKGYLQFQHGNLHAVLGTYGEWQTVLSRISSLPVQAAAYAQCDDTNRFGTLKPANTHGICPLIYPYDPVVEDYIAREGLHETHLHLNGSTHAEWLWQRALLKPHAELLDFSAKYKKETWVRELCHSINPVLNPATLYRHLRLASHLRSWLIAISDGRATRLDGGYALRNAKQLFYRGSPFFNDERFNDLENQALRAEMDWLINLLQHLMKTPDPLADRLFHFYLLLENEYLQLTVHRQDRYGFDQFQKYTLTALRESAELGYRYRFRQMGGAIKQQSRAGWVEGRFAPKNSFEKNGVLLTSILGDYLRYLQEEDTYSQHPRDLSKILAELNAQVTRINKQNTRSRLKLTLVAHFIKRAWSEEKDKKESYRHSSLRNTLKIQTDALCQTLERWSGLRHWVCGIDAAANELHASPEVFAPFFRVCQRQGLTHKTYHAGEDFTHLISGIRQVADALEILDIKEGDRIGHGTALGIDPKLWLASMPNMLVVRQGEWMLDLLGAWRYLRDCPHSQHATQKLASDVARLATIIFARPTGCEALDVLMRHRGLLPKFVFACIDQEASWHWQSASWNDAWREEARLVHSAKEEGVDLHLLAAWWRDTKLWQQSEKQIEVEAKYLDEEALILLQQCAMKDVQKRRAVIETLPTSNVFISQYQHYREHHSLRWMKVPDFAKSNDPDIMVSMGSDNPGIFSNDLSTEFYQLYAVLRENGLTDMTALNFLATVNERGRQYRFHKWRRGCKTGGEL</sequence>
<gene>
    <name evidence="1" type="ORF">MGMO_167c00010</name>
</gene>
<dbReference type="GO" id="GO:0046103">
    <property type="term" value="P:inosine biosynthetic process"/>
    <property type="evidence" value="ECO:0007669"/>
    <property type="project" value="TreeGrafter"/>
</dbReference>
<protein>
    <recommendedName>
        <fullName evidence="3">Adenosine deaminase</fullName>
    </recommendedName>
</protein>
<dbReference type="RefSeq" id="WP_023496387.1">
    <property type="nucleotide sequence ID" value="NZ_AYLO01000152.1"/>
</dbReference>
<keyword evidence="2" id="KW-1185">Reference proteome</keyword>
<dbReference type="EMBL" id="AYLO01000152">
    <property type="protein sequence ID" value="ESS67380.1"/>
    <property type="molecule type" value="Genomic_DNA"/>
</dbReference>
<dbReference type="eggNOG" id="COG1816">
    <property type="taxonomic scope" value="Bacteria"/>
</dbReference>
<dbReference type="AlphaFoldDB" id="V5B2G5"/>
<dbReference type="InterPro" id="IPR032466">
    <property type="entry name" value="Metal_Hydrolase"/>
</dbReference>
<dbReference type="GO" id="GO:0043103">
    <property type="term" value="P:hypoxanthine salvage"/>
    <property type="evidence" value="ECO:0007669"/>
    <property type="project" value="TreeGrafter"/>
</dbReference>
<accession>V5B2G5</accession>
<proteinExistence type="predicted"/>
<comment type="caution">
    <text evidence="1">The sequence shown here is derived from an EMBL/GenBank/DDBJ whole genome shotgun (WGS) entry which is preliminary data.</text>
</comment>
<dbReference type="OrthoDB" id="8772092at2"/>
<evidence type="ECO:0000313" key="2">
    <source>
        <dbReference type="Proteomes" id="UP000017842"/>
    </source>
</evidence>
<evidence type="ECO:0008006" key="3">
    <source>
        <dbReference type="Google" id="ProtNLM"/>
    </source>
</evidence>
<dbReference type="GO" id="GO:0005829">
    <property type="term" value="C:cytosol"/>
    <property type="evidence" value="ECO:0007669"/>
    <property type="project" value="TreeGrafter"/>
</dbReference>
<dbReference type="PANTHER" id="PTHR11409:SF43">
    <property type="entry name" value="ADENOSINE DEAMINASE"/>
    <property type="match status" value="1"/>
</dbReference>
<dbReference type="PATRIC" id="fig|1116472.3.peg.3781"/>
<dbReference type="InterPro" id="IPR006330">
    <property type="entry name" value="Ado/ade_deaminase"/>
</dbReference>
<reference evidence="1 2" key="1">
    <citation type="journal article" date="2013" name="Genome Announc.">
        <title>Draft Genome Sequence of the Methanotrophic Gammaproteobacterium Methyloglobulus morosus DSM 22980 Strain KoM1.</title>
        <authorList>
            <person name="Poehlein A."/>
            <person name="Deutzmann J.S."/>
            <person name="Daniel R."/>
            <person name="Simeonova D.D."/>
        </authorList>
    </citation>
    <scope>NUCLEOTIDE SEQUENCE [LARGE SCALE GENOMIC DNA]</scope>
    <source>
        <strain evidence="1 2">KoM1</strain>
    </source>
</reference>